<gene>
    <name evidence="1" type="ORF">PVAP13_6NG009631</name>
</gene>
<dbReference type="AlphaFoldDB" id="A0A8T0QSQ5"/>
<dbReference type="Proteomes" id="UP000823388">
    <property type="component" value="Chromosome 6N"/>
</dbReference>
<evidence type="ECO:0000313" key="1">
    <source>
        <dbReference type="EMBL" id="KAG2576147.1"/>
    </source>
</evidence>
<dbReference type="GO" id="GO:0051287">
    <property type="term" value="F:NAD binding"/>
    <property type="evidence" value="ECO:0007669"/>
    <property type="project" value="InterPro"/>
</dbReference>
<dbReference type="SUPFAM" id="SSF51735">
    <property type="entry name" value="NAD(P)-binding Rossmann-fold domains"/>
    <property type="match status" value="1"/>
</dbReference>
<dbReference type="EMBL" id="CM029048">
    <property type="protein sequence ID" value="KAG2576147.1"/>
    <property type="molecule type" value="Genomic_DNA"/>
</dbReference>
<accession>A0A8T0QSQ5</accession>
<evidence type="ECO:0000313" key="2">
    <source>
        <dbReference type="Proteomes" id="UP000823388"/>
    </source>
</evidence>
<protein>
    <submittedName>
        <fullName evidence="1">Uncharacterized protein</fullName>
    </submittedName>
</protein>
<sequence length="118" mass="12914">MGEIHPSEPPSPGHSTSLQIRSIHAWRPGPTALLCSASLSYFFLHHQGVPATQKTTADLAASLSHLFVGNLLKGQTVGVIGAGCIVYAYAHMMIEGFKMNLIYYNLYQNFVTVPQNQR</sequence>
<reference evidence="1" key="1">
    <citation type="submission" date="2020-05" db="EMBL/GenBank/DDBJ databases">
        <title>WGS assembly of Panicum virgatum.</title>
        <authorList>
            <person name="Lovell J.T."/>
            <person name="Jenkins J."/>
            <person name="Shu S."/>
            <person name="Juenger T.E."/>
            <person name="Schmutz J."/>
        </authorList>
    </citation>
    <scope>NUCLEOTIDE SEQUENCE</scope>
    <source>
        <strain evidence="1">AP13</strain>
    </source>
</reference>
<dbReference type="InterPro" id="IPR036291">
    <property type="entry name" value="NAD(P)-bd_dom_sf"/>
</dbReference>
<dbReference type="Gene3D" id="3.40.50.720">
    <property type="entry name" value="NAD(P)-binding Rossmann-like Domain"/>
    <property type="match status" value="1"/>
</dbReference>
<comment type="caution">
    <text evidence="1">The sequence shown here is derived from an EMBL/GenBank/DDBJ whole genome shotgun (WGS) entry which is preliminary data.</text>
</comment>
<proteinExistence type="predicted"/>
<organism evidence="1 2">
    <name type="scientific">Panicum virgatum</name>
    <name type="common">Blackwell switchgrass</name>
    <dbReference type="NCBI Taxonomy" id="38727"/>
    <lineage>
        <taxon>Eukaryota</taxon>
        <taxon>Viridiplantae</taxon>
        <taxon>Streptophyta</taxon>
        <taxon>Embryophyta</taxon>
        <taxon>Tracheophyta</taxon>
        <taxon>Spermatophyta</taxon>
        <taxon>Magnoliopsida</taxon>
        <taxon>Liliopsida</taxon>
        <taxon>Poales</taxon>
        <taxon>Poaceae</taxon>
        <taxon>PACMAD clade</taxon>
        <taxon>Panicoideae</taxon>
        <taxon>Panicodae</taxon>
        <taxon>Paniceae</taxon>
        <taxon>Panicinae</taxon>
        <taxon>Panicum</taxon>
        <taxon>Panicum sect. Hiantes</taxon>
    </lineage>
</organism>
<keyword evidence="2" id="KW-1185">Reference proteome</keyword>
<name>A0A8T0QSQ5_PANVG</name>